<dbReference type="PROSITE" id="PS00210">
    <property type="entry name" value="HEMOCYANIN_2"/>
    <property type="match status" value="1"/>
</dbReference>
<feature type="domain" description="Tyrosinase copper-binding" evidence="4">
    <location>
        <begin position="245"/>
        <end position="256"/>
    </location>
</feature>
<dbReference type="PANTHER" id="PTHR11474">
    <property type="entry name" value="TYROSINASE FAMILY MEMBER"/>
    <property type="match status" value="1"/>
</dbReference>
<organism evidence="5 6">
    <name type="scientific">Microvirga vignae</name>
    <dbReference type="NCBI Taxonomy" id="1225564"/>
    <lineage>
        <taxon>Bacteria</taxon>
        <taxon>Pseudomonadati</taxon>
        <taxon>Pseudomonadota</taxon>
        <taxon>Alphaproteobacteria</taxon>
        <taxon>Hyphomicrobiales</taxon>
        <taxon>Methylobacteriaceae</taxon>
        <taxon>Microvirga</taxon>
    </lineage>
</organism>
<dbReference type="SUPFAM" id="SSF48056">
    <property type="entry name" value="Di-copper centre-containing domain"/>
    <property type="match status" value="1"/>
</dbReference>
<accession>A0A0H1R9T1</accession>
<dbReference type="InterPro" id="IPR013788">
    <property type="entry name" value="Hemocyanin/hexamerin"/>
</dbReference>
<keyword evidence="2" id="KW-0479">Metal-binding</keyword>
<evidence type="ECO:0000256" key="3">
    <source>
        <dbReference type="ARBA" id="ARBA00023008"/>
    </source>
</evidence>
<sequence length="320" mass="36277">MERFHTPEELHEFMGEELIRQVDAEIIARSIRHKAFIDFSQLTPADRTVKSDAIWTVTGDLGSQPLNPSRLRLAGSTIAALSAPRVDHRTMTPAEKATFNKALQAAYADGEYMKLADIHANGPTHRMHSMPGQLPAGTQRFLPWHRLFLLKCEHLLRSYQPSVRIPYWDYSTDHDRPDWVWSPPGVERNTPGGIGGSLPTWNIVNDILKQKFFGTFTVDLEGNAHNEVHNWCNGTITRPRTAARDPIFWLLHAYVDYVWDRWQISNDGVPNLSGADAVLDPWGPVTIWDVESTLGLGYWYKSTWNLVSAPDKATWRILGG</sequence>
<dbReference type="InterPro" id="IPR002227">
    <property type="entry name" value="Tyrosinase_Cu-bd"/>
</dbReference>
<dbReference type="PANTHER" id="PTHR11474:SF126">
    <property type="entry name" value="TYROSINASE-LIKE PROTEIN TYR-1-RELATED"/>
    <property type="match status" value="1"/>
</dbReference>
<dbReference type="GO" id="GO:0016491">
    <property type="term" value="F:oxidoreductase activity"/>
    <property type="evidence" value="ECO:0007669"/>
    <property type="project" value="InterPro"/>
</dbReference>
<dbReference type="EMBL" id="LCYG01000052">
    <property type="protein sequence ID" value="KLK91636.1"/>
    <property type="molecule type" value="Genomic_DNA"/>
</dbReference>
<dbReference type="Gene3D" id="1.10.1280.10">
    <property type="entry name" value="Di-copper center containing domain from catechol oxidase"/>
    <property type="match status" value="2"/>
</dbReference>
<evidence type="ECO:0000256" key="2">
    <source>
        <dbReference type="ARBA" id="ARBA00022723"/>
    </source>
</evidence>
<protein>
    <recommendedName>
        <fullName evidence="4">Tyrosinase copper-binding domain-containing protein</fullName>
    </recommendedName>
</protein>
<evidence type="ECO:0000256" key="1">
    <source>
        <dbReference type="ARBA" id="ARBA00009928"/>
    </source>
</evidence>
<dbReference type="GO" id="GO:0046872">
    <property type="term" value="F:metal ion binding"/>
    <property type="evidence" value="ECO:0007669"/>
    <property type="project" value="UniProtKB-KW"/>
</dbReference>
<dbReference type="InterPro" id="IPR008922">
    <property type="entry name" value="Di-copper_centre_dom_sf"/>
</dbReference>
<comment type="caution">
    <text evidence="5">The sequence shown here is derived from an EMBL/GenBank/DDBJ whole genome shotgun (WGS) entry which is preliminary data.</text>
</comment>
<gene>
    <name evidence="5" type="ORF">AA309_19125</name>
</gene>
<keyword evidence="3" id="KW-0186">Copper</keyword>
<dbReference type="Proteomes" id="UP000035489">
    <property type="component" value="Unassembled WGS sequence"/>
</dbReference>
<dbReference type="Pfam" id="PF00264">
    <property type="entry name" value="Tyrosinase"/>
    <property type="match status" value="2"/>
</dbReference>
<evidence type="ECO:0000259" key="4">
    <source>
        <dbReference type="PROSITE" id="PS00498"/>
    </source>
</evidence>
<dbReference type="InterPro" id="IPR050316">
    <property type="entry name" value="Tyrosinase/Hemocyanin"/>
</dbReference>
<evidence type="ECO:0000313" key="6">
    <source>
        <dbReference type="Proteomes" id="UP000035489"/>
    </source>
</evidence>
<proteinExistence type="inferred from homology"/>
<comment type="similarity">
    <text evidence="1">Belongs to the tyrosinase family.</text>
</comment>
<evidence type="ECO:0000313" key="5">
    <source>
        <dbReference type="EMBL" id="KLK91636.1"/>
    </source>
</evidence>
<name>A0A0H1R9T1_9HYPH</name>
<reference evidence="5 6" key="1">
    <citation type="submission" date="2015-05" db="EMBL/GenBank/DDBJ databases">
        <title>Draft genome sequence of Microvirga vignae strain BR3299, a novel nitrogen fixing bacteria isolated from Brazil semi-aired region.</title>
        <authorList>
            <person name="Zilli J.E."/>
            <person name="Passos S.R."/>
            <person name="Leite J."/>
            <person name="Baldani J.I."/>
            <person name="Xavier G.R."/>
            <person name="Rumjaneck N.G."/>
            <person name="Simoes-Araujo J.L."/>
        </authorList>
    </citation>
    <scope>NUCLEOTIDE SEQUENCE [LARGE SCALE GENOMIC DNA]</scope>
    <source>
        <strain evidence="5 6">BR3299</strain>
    </source>
</reference>
<keyword evidence="6" id="KW-1185">Reference proteome</keyword>
<dbReference type="AlphaFoldDB" id="A0A0H1R9T1"/>
<dbReference type="STRING" id="1225564.AA309_19125"/>
<dbReference type="PROSITE" id="PS00498">
    <property type="entry name" value="TYROSINASE_2"/>
    <property type="match status" value="1"/>
</dbReference>